<evidence type="ECO:0000256" key="1">
    <source>
        <dbReference type="SAM" id="Phobius"/>
    </source>
</evidence>
<dbReference type="EMBL" id="CAXDID020000083">
    <property type="protein sequence ID" value="CAL6019435.1"/>
    <property type="molecule type" value="Genomic_DNA"/>
</dbReference>
<comment type="caution">
    <text evidence="2">The sequence shown here is derived from an EMBL/GenBank/DDBJ whole genome shotgun (WGS) entry which is preliminary data.</text>
</comment>
<keyword evidence="4" id="KW-1185">Reference proteome</keyword>
<keyword evidence="1" id="KW-1133">Transmembrane helix</keyword>
<keyword evidence="1" id="KW-0472">Membrane</keyword>
<feature type="transmembrane region" description="Helical" evidence="1">
    <location>
        <begin position="103"/>
        <end position="126"/>
    </location>
</feature>
<dbReference type="AlphaFoldDB" id="A0AA86PSH3"/>
<accession>A0AA86PSH3</accession>
<dbReference type="Proteomes" id="UP001642409">
    <property type="component" value="Unassembled WGS sequence"/>
</dbReference>
<name>A0AA86PSH3_9EUKA</name>
<protein>
    <submittedName>
        <fullName evidence="2">Armadillo-type fold</fullName>
    </submittedName>
    <submittedName>
        <fullName evidence="3">Armadillo-type_fold</fullName>
    </submittedName>
</protein>
<dbReference type="InterPro" id="IPR016024">
    <property type="entry name" value="ARM-type_fold"/>
</dbReference>
<sequence length="457" mass="52663">MNRTIFLSQYYSIRREKLVKQQPNLQKPLVTQNQVDDLLESGLDYQDDSSQLQANLTNLIQIAESSDHPFITRSCQFPDFISFLNLIFDQLSQIRDMLPYQPLISLIVAFISIIKMLSASSILPLLNSYFRLLKSSLHSETLSLLVSFLFQIDFYPEFQDVYLNYAFGIIDQLCNCLPLEMKQSQFELFIISLSVDQILNMSDTKQIAQCLVNVQTQFNNVNPSPITLKCFCQLISVLTSAICSNIIYQISPLDLLRYVINQNFDDFLMCVVDVFEFLFGSVRLQMITPEQLVILLESQEYWEFTLKCLTQRESQIKAACLNHFLQLIEIFPTLLQEAQPVLNQVIYQINSTSKIVQRAALRIVHNLEDNQLIQMLKMNLIHRLGSALEENSNLLKKGLDSNLVVILETINKISQQTEGRNDLDDANIQIKLQYVIDDCSDEKCSDICMQIISRLQM</sequence>
<gene>
    <name evidence="3" type="ORF">HINF_LOCUS26945</name>
    <name evidence="2" type="ORF">HINF_LOCUS31693</name>
</gene>
<proteinExistence type="predicted"/>
<reference evidence="2" key="1">
    <citation type="submission" date="2023-06" db="EMBL/GenBank/DDBJ databases">
        <authorList>
            <person name="Kurt Z."/>
        </authorList>
    </citation>
    <scope>NUCLEOTIDE SEQUENCE</scope>
</reference>
<dbReference type="SUPFAM" id="SSF48371">
    <property type="entry name" value="ARM repeat"/>
    <property type="match status" value="1"/>
</dbReference>
<evidence type="ECO:0000313" key="4">
    <source>
        <dbReference type="Proteomes" id="UP001642409"/>
    </source>
</evidence>
<dbReference type="EMBL" id="CATOUU010000721">
    <property type="protein sequence ID" value="CAI9944048.1"/>
    <property type="molecule type" value="Genomic_DNA"/>
</dbReference>
<organism evidence="2">
    <name type="scientific">Hexamita inflata</name>
    <dbReference type="NCBI Taxonomy" id="28002"/>
    <lineage>
        <taxon>Eukaryota</taxon>
        <taxon>Metamonada</taxon>
        <taxon>Diplomonadida</taxon>
        <taxon>Hexamitidae</taxon>
        <taxon>Hexamitinae</taxon>
        <taxon>Hexamita</taxon>
    </lineage>
</organism>
<evidence type="ECO:0000313" key="2">
    <source>
        <dbReference type="EMBL" id="CAI9944048.1"/>
    </source>
</evidence>
<keyword evidence="1" id="KW-0812">Transmembrane</keyword>
<reference evidence="3 4" key="2">
    <citation type="submission" date="2024-07" db="EMBL/GenBank/DDBJ databases">
        <authorList>
            <person name="Akdeniz Z."/>
        </authorList>
    </citation>
    <scope>NUCLEOTIDE SEQUENCE [LARGE SCALE GENOMIC DNA]</scope>
</reference>
<evidence type="ECO:0000313" key="3">
    <source>
        <dbReference type="EMBL" id="CAL6019435.1"/>
    </source>
</evidence>